<evidence type="ECO:0000256" key="2">
    <source>
        <dbReference type="SAM" id="MobiDB-lite"/>
    </source>
</evidence>
<feature type="region of interest" description="Disordered" evidence="2">
    <location>
        <begin position="649"/>
        <end position="756"/>
    </location>
</feature>
<dbReference type="EMBL" id="JAUTXT010000055">
    <property type="protein sequence ID" value="KAK3670533.1"/>
    <property type="molecule type" value="Genomic_DNA"/>
</dbReference>
<feature type="region of interest" description="Disordered" evidence="2">
    <location>
        <begin position="612"/>
        <end position="636"/>
    </location>
</feature>
<feature type="coiled-coil region" evidence="1">
    <location>
        <begin position="117"/>
        <end position="151"/>
    </location>
</feature>
<dbReference type="Proteomes" id="UP001274830">
    <property type="component" value="Unassembled WGS sequence"/>
</dbReference>
<keyword evidence="4" id="KW-1185">Reference proteome</keyword>
<reference evidence="3" key="1">
    <citation type="submission" date="2023-07" db="EMBL/GenBank/DDBJ databases">
        <title>Black Yeasts Isolated from many extreme environments.</title>
        <authorList>
            <person name="Coleine C."/>
            <person name="Stajich J.E."/>
            <person name="Selbmann L."/>
        </authorList>
    </citation>
    <scope>NUCLEOTIDE SEQUENCE</scope>
    <source>
        <strain evidence="3">CCFEE 5485</strain>
    </source>
</reference>
<feature type="compositionally biased region" description="Polar residues" evidence="2">
    <location>
        <begin position="627"/>
        <end position="636"/>
    </location>
</feature>
<feature type="region of interest" description="Disordered" evidence="2">
    <location>
        <begin position="1"/>
        <end position="97"/>
    </location>
</feature>
<sequence length="756" mass="83556">MSCSTHSQTRPRDQAPSPETPRRASAKRTYNDMDDNRSETSEYLPVKKGKKRAASVITRSDPVESSSTAERRKRKRQRRDSAAADSPPTGAKEDLELLLTQGAPTDGLDATVKHARRARHAKRRETALQQLERLQSENARLAERLAKSADDVKKAHLDSLLRTDGEEKKYEELNRKHRRLQGLYSEKSQLLEEKSALVPQLETALKSTKDSVVSLRVSVTNLMSQVSKHDREVMGYEDAMKTAQEDIEALRRIEIDVRAEQDRAEEKYDTLPPAYGSLPEPEPRYHGVVPHEAVDSGALNIANLKHTVRTEFVANVKMFRKMQDSLRSKAIGCIEHNNADGAYIRGVHEAFGDACRNVGAVMDRAVVAIGDFTSLRAIVHGEEPTGGLTIAAAFREELQKSEACHGFVADRTAKLLLDLALRLVSALELRPLHVGAAFGYEEKNEIALVWSSFDATLSKSLRCLSKVTGGTTSSRIIETCIQLQTYLAQVKALQEVMGSVSLRTGVGYYGSFARYGEGKYLGETSEWLVDQLEVWRTIAAKTADEEALARRESEHASLIPATLTELMISSPPPEQDPEANRNVPATMHTRTLSSLALHEEITAATDDVVAQHATTRQDAQAVHDAPATTQSPTRSPSVVRGMITAAQQRLHNTRDGQDEEAEISSVGTPHNSDDDGDELAHDGSIVDPVGERGSRRALTRRCSRLRSFAQRGNNSRPRRLTPMERHDEEFMSDTLSNSDIGDMADEAFGSSDGERV</sequence>
<evidence type="ECO:0000313" key="3">
    <source>
        <dbReference type="EMBL" id="KAK3670533.1"/>
    </source>
</evidence>
<accession>A0AAE0TS47</accession>
<dbReference type="AlphaFoldDB" id="A0AAE0TS47"/>
<feature type="compositionally biased region" description="Basic and acidic residues" evidence="2">
    <location>
        <begin position="29"/>
        <end position="40"/>
    </location>
</feature>
<evidence type="ECO:0000256" key="1">
    <source>
        <dbReference type="SAM" id="Coils"/>
    </source>
</evidence>
<proteinExistence type="predicted"/>
<organism evidence="3 4">
    <name type="scientific">Recurvomyces mirabilis</name>
    <dbReference type="NCBI Taxonomy" id="574656"/>
    <lineage>
        <taxon>Eukaryota</taxon>
        <taxon>Fungi</taxon>
        <taxon>Dikarya</taxon>
        <taxon>Ascomycota</taxon>
        <taxon>Pezizomycotina</taxon>
        <taxon>Dothideomycetes</taxon>
        <taxon>Dothideomycetidae</taxon>
        <taxon>Mycosphaerellales</taxon>
        <taxon>Teratosphaeriaceae</taxon>
        <taxon>Recurvomyces</taxon>
    </lineage>
</organism>
<feature type="compositionally biased region" description="Basic residues" evidence="2">
    <location>
        <begin position="695"/>
        <end position="704"/>
    </location>
</feature>
<protein>
    <submittedName>
        <fullName evidence="3">Uncharacterized protein</fullName>
    </submittedName>
</protein>
<evidence type="ECO:0000313" key="4">
    <source>
        <dbReference type="Proteomes" id="UP001274830"/>
    </source>
</evidence>
<keyword evidence="1" id="KW-0175">Coiled coil</keyword>
<name>A0AAE0TS47_9PEZI</name>
<comment type="caution">
    <text evidence="3">The sequence shown here is derived from an EMBL/GenBank/DDBJ whole genome shotgun (WGS) entry which is preliminary data.</text>
</comment>
<gene>
    <name evidence="3" type="ORF">LTR78_009637</name>
</gene>